<name>A0A059KS53_9BURK</name>
<dbReference type="GO" id="GO:0016491">
    <property type="term" value="F:oxidoreductase activity"/>
    <property type="evidence" value="ECO:0007669"/>
    <property type="project" value="InterPro"/>
</dbReference>
<evidence type="ECO:0000313" key="2">
    <source>
        <dbReference type="EMBL" id="KDB54019.1"/>
    </source>
</evidence>
<dbReference type="EMBL" id="AZRA01000008">
    <property type="protein sequence ID" value="KDB54019.1"/>
    <property type="molecule type" value="Genomic_DNA"/>
</dbReference>
<dbReference type="RefSeq" id="WP_037477649.1">
    <property type="nucleotide sequence ID" value="NZ_AZRA01000008.1"/>
</dbReference>
<dbReference type="Gene3D" id="3.50.50.60">
    <property type="entry name" value="FAD/NAD(P)-binding domain"/>
    <property type="match status" value="2"/>
</dbReference>
<evidence type="ECO:0000259" key="1">
    <source>
        <dbReference type="Pfam" id="PF01593"/>
    </source>
</evidence>
<gene>
    <name evidence="2" type="ORF">X805_03930</name>
</gene>
<dbReference type="Proteomes" id="UP000026714">
    <property type="component" value="Unassembled WGS sequence"/>
</dbReference>
<dbReference type="Gene3D" id="3.90.660.10">
    <property type="match status" value="1"/>
</dbReference>
<proteinExistence type="predicted"/>
<keyword evidence="3" id="KW-1185">Reference proteome</keyword>
<protein>
    <submittedName>
        <fullName evidence="2">Squalene-associated FAD-dependent desaturase</fullName>
    </submittedName>
</protein>
<reference evidence="2 3" key="1">
    <citation type="journal article" date="2014" name="FEMS Microbiol. Ecol.">
        <title>Sphaerotilus natans encrusted with nanoball-shaped Fe(III) oxide minerals formed by nitrate-reducing mixotrophic Fe(II) oxidation.</title>
        <authorList>
            <person name="Park S."/>
            <person name="Kim D.H."/>
            <person name="Lee J.H."/>
            <person name="Hur H.G."/>
        </authorList>
    </citation>
    <scope>NUCLEOTIDE SEQUENCE [LARGE SCALE GENOMIC DNA]</scope>
    <source>
        <strain evidence="2 3">DSM 6575</strain>
    </source>
</reference>
<dbReference type="eggNOG" id="COG1232">
    <property type="taxonomic scope" value="Bacteria"/>
</dbReference>
<feature type="domain" description="Amine oxidase" evidence="1">
    <location>
        <begin position="12"/>
        <end position="426"/>
    </location>
</feature>
<evidence type="ECO:0000313" key="3">
    <source>
        <dbReference type="Proteomes" id="UP000026714"/>
    </source>
</evidence>
<dbReference type="SUPFAM" id="SSF51905">
    <property type="entry name" value="FAD/NAD(P)-binding domain"/>
    <property type="match status" value="1"/>
</dbReference>
<dbReference type="InterPro" id="IPR002937">
    <property type="entry name" value="Amino_oxidase"/>
</dbReference>
<dbReference type="InterPro" id="IPR036188">
    <property type="entry name" value="FAD/NAD-bd_sf"/>
</dbReference>
<dbReference type="Pfam" id="PF01593">
    <property type="entry name" value="Amino_oxidase"/>
    <property type="match status" value="1"/>
</dbReference>
<dbReference type="PATRIC" id="fig|1286631.3.peg.386"/>
<dbReference type="PANTHER" id="PTHR42923:SF47">
    <property type="entry name" value="BLR3003 PROTEIN"/>
    <property type="match status" value="1"/>
</dbReference>
<comment type="caution">
    <text evidence="2">The sequence shown here is derived from an EMBL/GenBank/DDBJ whole genome shotgun (WGS) entry which is preliminary data.</text>
</comment>
<dbReference type="PANTHER" id="PTHR42923">
    <property type="entry name" value="PROTOPORPHYRINOGEN OXIDASE"/>
    <property type="match status" value="1"/>
</dbReference>
<dbReference type="AlphaFoldDB" id="A0A059KS53"/>
<accession>A0A059KS53</accession>
<dbReference type="STRING" id="34103.SAMN05421778_13317"/>
<dbReference type="NCBIfam" id="TIGR03467">
    <property type="entry name" value="HpnE"/>
    <property type="match status" value="1"/>
</dbReference>
<organism evidence="2 3">
    <name type="scientific">Sphaerotilus natans subsp. natans DSM 6575</name>
    <dbReference type="NCBI Taxonomy" id="1286631"/>
    <lineage>
        <taxon>Bacteria</taxon>
        <taxon>Pseudomonadati</taxon>
        <taxon>Pseudomonadota</taxon>
        <taxon>Betaproteobacteria</taxon>
        <taxon>Burkholderiales</taxon>
        <taxon>Sphaerotilaceae</taxon>
        <taxon>Sphaerotilus</taxon>
    </lineage>
</organism>
<dbReference type="InterPro" id="IPR017830">
    <property type="entry name" value="SQase_HpnE"/>
</dbReference>
<sequence>MRRVAIVGAGWAGLAAAVRAVEAGHAVIVLEMAPQPGGRARSLAADGADSGSDPADRLDNGQHILIGAYTATLDLMRRVGVDPDAVLRRQPLALLDQDGRGLKMRPGPALIEFGRAVWTMRHWRLSERLALSTAALGWLLRRFRCDEQLTVAQLTAGLPARVRAEILDPLCVAALNTPALDASAQVFLRVLQDALFSGPGASDLLIPRRPLAELLPEPAWRWLAAHGATLHTGRRVRTLEAATATATTGGWRVDGEVFDEVVLACPPAEAARLTRAIAPDWAAQAETFSFEPIVTGYVQAPGARLAAPMVALAEGPQAPAQFAFDHGALGLRAGRFAFVVSGAAPWVERGLDATGQALLTQARAVLRDLGRGDVRLERLVAEKRATFRCVPGLVRPPARIAPGLRAAADWIEGPYPATLEGAVRSAAAG</sequence>
<dbReference type="InterPro" id="IPR050464">
    <property type="entry name" value="Zeta_carotene_desat/Oxidored"/>
</dbReference>